<protein>
    <submittedName>
        <fullName evidence="1">NYN domain-containing protein</fullName>
    </submittedName>
</protein>
<dbReference type="Proteomes" id="UP000256388">
    <property type="component" value="Unassembled WGS sequence"/>
</dbReference>
<dbReference type="CDD" id="cd18722">
    <property type="entry name" value="PIN_NicB-like"/>
    <property type="match status" value="1"/>
</dbReference>
<evidence type="ECO:0000313" key="2">
    <source>
        <dbReference type="Proteomes" id="UP000256388"/>
    </source>
</evidence>
<organism evidence="1 2">
    <name type="scientific">Pelolinea submarina</name>
    <dbReference type="NCBI Taxonomy" id="913107"/>
    <lineage>
        <taxon>Bacteria</taxon>
        <taxon>Bacillati</taxon>
        <taxon>Chloroflexota</taxon>
        <taxon>Anaerolineae</taxon>
        <taxon>Anaerolineales</taxon>
        <taxon>Anaerolineaceae</taxon>
        <taxon>Pelolinea</taxon>
    </lineage>
</organism>
<accession>A0A3E0AJJ1</accession>
<keyword evidence="2" id="KW-1185">Reference proteome</keyword>
<name>A0A3E0AJJ1_9CHLR</name>
<reference evidence="1 2" key="1">
    <citation type="submission" date="2018-08" db="EMBL/GenBank/DDBJ databases">
        <title>Genomic Encyclopedia of Type Strains, Phase IV (KMG-IV): sequencing the most valuable type-strain genomes for metagenomic binning, comparative biology and taxonomic classification.</title>
        <authorList>
            <person name="Goeker M."/>
        </authorList>
    </citation>
    <scope>NUCLEOTIDE SEQUENCE [LARGE SCALE GENOMIC DNA]</scope>
    <source>
        <strain evidence="1 2">DSM 23923</strain>
    </source>
</reference>
<sequence length="223" mass="25957">MVNKSCFAYIDGYNLYHGIIDKRNIPPKGYKPFTQKRPWGNLLWLNLESFIKSYNFPQITLQKIKFFEAPSYKQDSHKRQQIYQNALISLSTMDADSFYQGEFKVIEIFCSRCNQTFKSHVEKKTDVEISTEMLSDFYLSNCGAMILLGGDSDQIPVIRKIKMNDPNFEIFSISPPFRKSKEITKLLGESNCKTISYKRLLNHQLSDPVIYNGKSINKPNEYK</sequence>
<dbReference type="AlphaFoldDB" id="A0A3E0AJJ1"/>
<comment type="caution">
    <text evidence="1">The sequence shown here is derived from an EMBL/GenBank/DDBJ whole genome shotgun (WGS) entry which is preliminary data.</text>
</comment>
<proteinExistence type="predicted"/>
<gene>
    <name evidence="1" type="ORF">DFR64_1701</name>
</gene>
<evidence type="ECO:0000313" key="1">
    <source>
        <dbReference type="EMBL" id="REG11808.1"/>
    </source>
</evidence>
<dbReference type="EMBL" id="QUMS01000001">
    <property type="protein sequence ID" value="REG11808.1"/>
    <property type="molecule type" value="Genomic_DNA"/>
</dbReference>
<dbReference type="RefSeq" id="WP_162844822.1">
    <property type="nucleotide sequence ID" value="NZ_QUMS01000001.1"/>
</dbReference>
<dbReference type="Gene3D" id="3.40.50.1010">
    <property type="entry name" value="5'-nuclease"/>
    <property type="match status" value="1"/>
</dbReference>